<evidence type="ECO:0000313" key="1">
    <source>
        <dbReference type="EMBL" id="AFO51653.1"/>
    </source>
</evidence>
<organism evidence="1 2">
    <name type="scientific">Mycoplasma haematolamae (strain Purdue)</name>
    <dbReference type="NCBI Taxonomy" id="1212765"/>
    <lineage>
        <taxon>Bacteria</taxon>
        <taxon>Bacillati</taxon>
        <taxon>Mycoplasmatota</taxon>
        <taxon>Mollicutes</taxon>
        <taxon>Mycoplasmataceae</taxon>
        <taxon>Mycoplasma</taxon>
    </lineage>
</organism>
<protein>
    <submittedName>
        <fullName evidence="1">Uncharacterized protein</fullName>
    </submittedName>
</protein>
<dbReference type="EMBL" id="CP003731">
    <property type="protein sequence ID" value="AFO51653.1"/>
    <property type="molecule type" value="Genomic_DNA"/>
</dbReference>
<dbReference type="PATRIC" id="fig|1212765.3.peg.80"/>
<accession>I7BIK6</accession>
<proteinExistence type="predicted"/>
<dbReference type="KEGG" id="mhl:MHLP_00365"/>
<dbReference type="Proteomes" id="UP000006502">
    <property type="component" value="Chromosome"/>
</dbReference>
<sequence>MPLKAVTLVLAGGGALGTASWGIYEIVDYTTNPKYQVGMRYGVPETPQVSLDFGPVGDFETLGVWFTENASSIALSGHEWQENSSINSDIKKILDHHPGLGSFLDSKIEEYKRKRCDYQQTIVQKIGGVGRH</sequence>
<dbReference type="STRING" id="1212765.MHLP_00365"/>
<name>I7BIK6_MYCHA</name>
<dbReference type="HOGENOM" id="CLU_147348_0_0_14"/>
<keyword evidence="2" id="KW-1185">Reference proteome</keyword>
<gene>
    <name evidence="1" type="ordered locus">MHLP_00365</name>
</gene>
<dbReference type="AlphaFoldDB" id="I7BIK6"/>
<reference evidence="2" key="2">
    <citation type="submission" date="2012-07" db="EMBL/GenBank/DDBJ databases">
        <title>Complete genome sequence of 'Candidatus Mycoplasma haemolamae'.</title>
        <authorList>
            <person name="Guimaraes A.M.S."/>
            <person name="Toth B."/>
            <person name="Santos A.P."/>
            <person name="Nascimento N.C."/>
            <person name="Sojka J.E."/>
            <person name="Messick J.B."/>
        </authorList>
    </citation>
    <scope>NUCLEOTIDE SEQUENCE [LARGE SCALE GENOMIC DNA]</scope>
    <source>
        <strain evidence="2">Purdue</strain>
    </source>
</reference>
<reference evidence="1 2" key="1">
    <citation type="journal article" date="2012" name="J. Bacteriol.">
        <title>Genome Sequence of "Candidatus Mycoplasma haemolamae" Strain Purdue, a Red Blood Cell Pathogen of Alpacas (Vicugna pacos) and Llamas (Lama glama).</title>
        <authorList>
            <person name="Guimaraes A.M."/>
            <person name="Toth B."/>
            <person name="Santos A.P."/>
            <person name="do Nascimento N.C."/>
            <person name="Kritchevsky J.E."/>
            <person name="Messick J.B."/>
        </authorList>
    </citation>
    <scope>NUCLEOTIDE SEQUENCE [LARGE SCALE GENOMIC DNA]</scope>
    <source>
        <strain evidence="1 2">Purdue</strain>
    </source>
</reference>
<evidence type="ECO:0000313" key="2">
    <source>
        <dbReference type="Proteomes" id="UP000006502"/>
    </source>
</evidence>